<evidence type="ECO:0000313" key="3">
    <source>
        <dbReference type="EMBL" id="KAK5641300.1"/>
    </source>
</evidence>
<accession>A0AAN7ZCM5</accession>
<organism evidence="3 4">
    <name type="scientific">Pyrocoelia pectoralis</name>
    <dbReference type="NCBI Taxonomy" id="417401"/>
    <lineage>
        <taxon>Eukaryota</taxon>
        <taxon>Metazoa</taxon>
        <taxon>Ecdysozoa</taxon>
        <taxon>Arthropoda</taxon>
        <taxon>Hexapoda</taxon>
        <taxon>Insecta</taxon>
        <taxon>Pterygota</taxon>
        <taxon>Neoptera</taxon>
        <taxon>Endopterygota</taxon>
        <taxon>Coleoptera</taxon>
        <taxon>Polyphaga</taxon>
        <taxon>Elateriformia</taxon>
        <taxon>Elateroidea</taxon>
        <taxon>Lampyridae</taxon>
        <taxon>Lampyrinae</taxon>
        <taxon>Pyrocoelia</taxon>
    </lineage>
</organism>
<dbReference type="SUPFAM" id="SSF57756">
    <property type="entry name" value="Retrovirus zinc finger-like domains"/>
    <property type="match status" value="1"/>
</dbReference>
<dbReference type="GO" id="GO:0008270">
    <property type="term" value="F:zinc ion binding"/>
    <property type="evidence" value="ECO:0007669"/>
    <property type="project" value="UniProtKB-KW"/>
</dbReference>
<comment type="caution">
    <text evidence="3">The sequence shown here is derived from an EMBL/GenBank/DDBJ whole genome shotgun (WGS) entry which is preliminary data.</text>
</comment>
<feature type="domain" description="CCHC-type" evidence="2">
    <location>
        <begin position="254"/>
        <end position="269"/>
    </location>
</feature>
<evidence type="ECO:0000259" key="2">
    <source>
        <dbReference type="PROSITE" id="PS50158"/>
    </source>
</evidence>
<name>A0AAN7ZCM5_9COLE</name>
<dbReference type="EMBL" id="JAVRBK010000007">
    <property type="protein sequence ID" value="KAK5641300.1"/>
    <property type="molecule type" value="Genomic_DNA"/>
</dbReference>
<reference evidence="3 4" key="1">
    <citation type="journal article" date="2024" name="Insects">
        <title>An Improved Chromosome-Level Genome Assembly of the Firefly Pyrocoelia pectoralis.</title>
        <authorList>
            <person name="Fu X."/>
            <person name="Meyer-Rochow V.B."/>
            <person name="Ballantyne L."/>
            <person name="Zhu X."/>
        </authorList>
    </citation>
    <scope>NUCLEOTIDE SEQUENCE [LARGE SCALE GENOMIC DNA]</scope>
    <source>
        <strain evidence="3">XCY_ONT2</strain>
    </source>
</reference>
<proteinExistence type="predicted"/>
<dbReference type="SMART" id="SM00343">
    <property type="entry name" value="ZnF_C2HC"/>
    <property type="match status" value="2"/>
</dbReference>
<evidence type="ECO:0000256" key="1">
    <source>
        <dbReference type="PROSITE-ProRule" id="PRU00047"/>
    </source>
</evidence>
<keyword evidence="4" id="KW-1185">Reference proteome</keyword>
<dbReference type="GO" id="GO:0003676">
    <property type="term" value="F:nucleic acid binding"/>
    <property type="evidence" value="ECO:0007669"/>
    <property type="project" value="InterPro"/>
</dbReference>
<dbReference type="InterPro" id="IPR036875">
    <property type="entry name" value="Znf_CCHC_sf"/>
</dbReference>
<gene>
    <name evidence="3" type="ORF">RI129_009847</name>
</gene>
<sequence length="307" mass="34601">MAQSVTLTDDQFNQLLQRLSMGNNANVATAVQSQTGNFSKCCSRFNGEPNVDVNAFISAVEIYKECVNITDDNALKGLPMLLDGFAAEWWHGVKADVVNWDNAIDHLRQTFGPKKPPYRVYKEFIVCNRTRWENSNGCFCVQDKSRALLAQLPTGTLSENTQLDMFYGLLNWKIRDRIPRDSVIDFSQLLQEARTVEDNFHERSADVQVQLDKPRCGFCKNLGHTKDECKKMKAKSGDVKNSDDSVNKHSSLVCYGCGVTGHIWSNCSKDKTRKTTLAEPSSLEFCSINARGSELLSRERPILLLLF</sequence>
<evidence type="ECO:0000313" key="4">
    <source>
        <dbReference type="Proteomes" id="UP001329430"/>
    </source>
</evidence>
<dbReference type="Gene3D" id="4.10.60.10">
    <property type="entry name" value="Zinc finger, CCHC-type"/>
    <property type="match status" value="1"/>
</dbReference>
<dbReference type="AlphaFoldDB" id="A0AAN7ZCM5"/>
<protein>
    <recommendedName>
        <fullName evidence="2">CCHC-type domain-containing protein</fullName>
    </recommendedName>
</protein>
<keyword evidence="1" id="KW-0863">Zinc-finger</keyword>
<dbReference type="InterPro" id="IPR001878">
    <property type="entry name" value="Znf_CCHC"/>
</dbReference>
<dbReference type="Proteomes" id="UP001329430">
    <property type="component" value="Chromosome 7"/>
</dbReference>
<dbReference type="PROSITE" id="PS50158">
    <property type="entry name" value="ZF_CCHC"/>
    <property type="match status" value="1"/>
</dbReference>
<keyword evidence="1" id="KW-0479">Metal-binding</keyword>
<keyword evidence="1" id="KW-0862">Zinc</keyword>